<reference evidence="1 2" key="1">
    <citation type="journal article" date="2012" name="Proc. Natl. Acad. Sci. U.S.A.">
        <title>Genome and physiology of a model Epsilonproteobacterium responsible for sulfide detoxification in marine oxygen depletion zones.</title>
        <authorList>
            <person name="Grote J."/>
            <person name="Schott T."/>
            <person name="Bruckner C.G."/>
            <person name="Glockner F.O."/>
            <person name="Jost G."/>
            <person name="Teeling H."/>
            <person name="Labrenz M."/>
            <person name="Jurgens K."/>
        </authorList>
    </citation>
    <scope>NUCLEOTIDE SEQUENCE [LARGE SCALE GENOMIC DNA]</scope>
    <source>
        <strain evidence="1 2">GD1</strain>
    </source>
</reference>
<comment type="caution">
    <text evidence="1">The sequence shown here is derived from an EMBL/GenBank/DDBJ whole genome shotgun (WGS) entry which is preliminary data.</text>
</comment>
<dbReference type="HOGENOM" id="CLU_683205_0_0_7"/>
<accession>H1FY40</accession>
<accession>B6BMY9</accession>
<dbReference type="RefSeq" id="WP_008339225.1">
    <property type="nucleotide sequence ID" value="NZ_AFRZ01000001.1"/>
</dbReference>
<gene>
    <name evidence="1" type="ORF">SMGD1_2213</name>
</gene>
<proteinExistence type="predicted"/>
<evidence type="ECO:0008006" key="3">
    <source>
        <dbReference type="Google" id="ProtNLM"/>
    </source>
</evidence>
<evidence type="ECO:0000313" key="1">
    <source>
        <dbReference type="EMBL" id="EHP30736.1"/>
    </source>
</evidence>
<dbReference type="AlphaFoldDB" id="B6BMY9"/>
<dbReference type="Proteomes" id="UP000006431">
    <property type="component" value="Unassembled WGS sequence"/>
</dbReference>
<dbReference type="STRING" id="929558.SMGD1_2213"/>
<evidence type="ECO:0000313" key="2">
    <source>
        <dbReference type="Proteomes" id="UP000006431"/>
    </source>
</evidence>
<dbReference type="PATRIC" id="fig|929558.5.peg.2204"/>
<organism evidence="1 2">
    <name type="scientific">Sulfurimonas gotlandica (strain DSM 19862 / JCM 16533 / GD1)</name>
    <dbReference type="NCBI Taxonomy" id="929558"/>
    <lineage>
        <taxon>Bacteria</taxon>
        <taxon>Pseudomonadati</taxon>
        <taxon>Campylobacterota</taxon>
        <taxon>Epsilonproteobacteria</taxon>
        <taxon>Campylobacterales</taxon>
        <taxon>Sulfurimonadaceae</taxon>
        <taxon>Sulfurimonas</taxon>
    </lineage>
</organism>
<name>B6BMY9_SULGG</name>
<keyword evidence="2" id="KW-1185">Reference proteome</keyword>
<sequence length="403" mass="46971">MFGYGKLNSEGSLISATNQHDDFEELSNFEQDKDKKFYRYYKLEKVDGKYIPNIEKIEEEKVKSEQFLKQQKTERKANFNTKYPLGFTQSISDNLKEYTCPKCRDYEPTLDNIFGVHILKDMYCLRNNIDCIQCTANSSINEQIKMLKMLIEVVKYNAFNEVYKTLGSQTNIGTILMKKNQINDIYFEEMGIPKDANILDMNLTPSGNLFPLKLMSNNPRHMQEINNNIFSFFPSNIFKEIIPSEREDSLSISVQWILFEEDDISDINLLQAMDNYIDNKPLELIMNANRTLELLCNQICFKEFVKDNDSNKGKKSVEDFLVTGATYGHQLNHLLSLICKSNNLTPIEKELISKINWLRKLRNDIAHRGQIKDNRELTKKEKEEILAIAILGSSLMKYIYKKI</sequence>
<dbReference type="EMBL" id="AFRZ01000001">
    <property type="protein sequence ID" value="EHP30736.1"/>
    <property type="molecule type" value="Genomic_DNA"/>
</dbReference>
<protein>
    <recommendedName>
        <fullName evidence="3">Apea-like HEPN domain-containing protein</fullName>
    </recommendedName>
</protein>
<dbReference type="OrthoDB" id="9868390at2"/>